<dbReference type="AlphaFoldDB" id="Q6XNB3"/>
<evidence type="ECO:0000313" key="2">
    <source>
        <dbReference type="EMBL" id="AAP73918.1"/>
    </source>
</evidence>
<evidence type="ECO:0000259" key="1">
    <source>
        <dbReference type="Pfam" id="PF21818"/>
    </source>
</evidence>
<keyword evidence="2" id="KW-0614">Plasmid</keyword>
<accession>Q6XNB3</accession>
<dbReference type="EMBL" id="AY223810">
    <property type="protein sequence ID" value="AAP73918.1"/>
    <property type="molecule type" value="Genomic_DNA"/>
</dbReference>
<dbReference type="Pfam" id="PF21818">
    <property type="entry name" value="DUF6884"/>
    <property type="match status" value="1"/>
</dbReference>
<proteinExistence type="predicted"/>
<name>Q6XNB3_RHOER</name>
<feature type="domain" description="DUF6884" evidence="1">
    <location>
        <begin position="140"/>
        <end position="265"/>
    </location>
</feature>
<sequence>MASYKPTYRYAGSILTAPAPGVALVKEVGLVVSVPGVGPKTGGRYIGVPVKVGPIHTRLYRPHDDVEMTLPNTQLRTWIAPFESAALRQGHAGLLATQPGWGWLNWTIAEHVAYDLEVEATNRDHFRDATTVYVGEPPLVVVPCGAAKAPFASPAGELYRGSYHRLCLRAAKALTSPAFIRILSAKYGLLALDTVVEPYNLRLGEPGSITAEALVAQAEQQGLLGHREVVILAGRDYTRIARAVWPQASAPLSGTRGIGEQQHRLLEISAGAAPIGV</sequence>
<gene>
    <name evidence="2" type="ORF">PBD2.033</name>
</gene>
<geneLocation type="plasmid" evidence="2">
    <name>pBD2</name>
</geneLocation>
<dbReference type="RefSeq" id="WP_011133376.1">
    <property type="nucleotide sequence ID" value="NC_005073.1"/>
</dbReference>
<organism evidence="2">
    <name type="scientific">Rhodococcus erythropolis</name>
    <name type="common">Arthrobacter picolinophilus</name>
    <dbReference type="NCBI Taxonomy" id="1833"/>
    <lineage>
        <taxon>Bacteria</taxon>
        <taxon>Bacillati</taxon>
        <taxon>Actinomycetota</taxon>
        <taxon>Actinomycetes</taxon>
        <taxon>Mycobacteriales</taxon>
        <taxon>Nocardiaceae</taxon>
        <taxon>Rhodococcus</taxon>
        <taxon>Rhodococcus erythropolis group</taxon>
    </lineage>
</organism>
<reference evidence="2" key="1">
    <citation type="journal article" date="2003" name="J. Bacteriol.">
        <title>Complete nucleotide sequence and genetic organization of the 210-kilobase linear plasmid of Rhodococcus erythropolis BD2.</title>
        <authorList>
            <person name="Stecker C."/>
            <person name="Johann A."/>
            <person name="Herzberg C."/>
            <person name="Averhoff B."/>
            <person name="Gottschalk G."/>
        </authorList>
    </citation>
    <scope>NUCLEOTIDE SEQUENCE</scope>
    <source>
        <strain evidence="2">BD2</strain>
        <plasmid evidence="2">pBD2</plasmid>
    </source>
</reference>
<protein>
    <recommendedName>
        <fullName evidence="1">DUF6884 domain-containing protein</fullName>
    </recommendedName>
</protein>
<dbReference type="InterPro" id="IPR049251">
    <property type="entry name" value="DUF6884"/>
</dbReference>